<dbReference type="InterPro" id="IPR001279">
    <property type="entry name" value="Metallo-B-lactamas"/>
</dbReference>
<reference evidence="6" key="1">
    <citation type="journal article" date="2020" name="mSystems">
        <title>Genome- and Community-Level Interaction Insights into Carbon Utilization and Element Cycling Functions of Hydrothermarchaeota in Hydrothermal Sediment.</title>
        <authorList>
            <person name="Zhou Z."/>
            <person name="Liu Y."/>
            <person name="Xu W."/>
            <person name="Pan J."/>
            <person name="Luo Z.H."/>
            <person name="Li M."/>
        </authorList>
    </citation>
    <scope>NUCLEOTIDE SEQUENCE [LARGE SCALE GENOMIC DNA]</scope>
    <source>
        <strain evidence="6">SpSt-289</strain>
    </source>
</reference>
<organism evidence="6">
    <name type="scientific">Caldilinea aerophila</name>
    <dbReference type="NCBI Taxonomy" id="133453"/>
    <lineage>
        <taxon>Bacteria</taxon>
        <taxon>Bacillati</taxon>
        <taxon>Chloroflexota</taxon>
        <taxon>Caldilineae</taxon>
        <taxon>Caldilineales</taxon>
        <taxon>Caldilineaceae</taxon>
        <taxon>Caldilinea</taxon>
    </lineage>
</organism>
<dbReference type="PANTHER" id="PTHR43546">
    <property type="entry name" value="UPF0173 METAL-DEPENDENT HYDROLASE MJ1163-RELATED"/>
    <property type="match status" value="1"/>
</dbReference>
<accession>A0A7C1JLF3</accession>
<dbReference type="EMBL" id="DSMG01000123">
    <property type="protein sequence ID" value="HDX32328.1"/>
    <property type="molecule type" value="Genomic_DNA"/>
</dbReference>
<dbReference type="InterPro" id="IPR036866">
    <property type="entry name" value="RibonucZ/Hydroxyglut_hydro"/>
</dbReference>
<evidence type="ECO:0000313" key="4">
    <source>
        <dbReference type="EMBL" id="HDX30970.1"/>
    </source>
</evidence>
<dbReference type="EMBL" id="DSMG01000138">
    <property type="protein sequence ID" value="HDX32506.1"/>
    <property type="molecule type" value="Genomic_DNA"/>
</dbReference>
<dbReference type="Gene3D" id="3.60.15.10">
    <property type="entry name" value="Ribonuclease Z/Hydroxyacylglutathione hydrolase-like"/>
    <property type="match status" value="1"/>
</dbReference>
<name>A0A7C1JLF3_9CHLR</name>
<dbReference type="Pfam" id="PF13483">
    <property type="entry name" value="Lactamase_B_3"/>
    <property type="match status" value="1"/>
</dbReference>
<keyword evidence="1 2" id="KW-0378">Hydrolase</keyword>
<gene>
    <name evidence="4" type="ORF">ENQ20_05685</name>
    <name evidence="5" type="ORF">ENQ20_12710</name>
    <name evidence="6" type="ORF">ENQ20_13615</name>
</gene>
<dbReference type="SMART" id="SM00849">
    <property type="entry name" value="Lactamase_B"/>
    <property type="match status" value="1"/>
</dbReference>
<dbReference type="NCBIfam" id="NF001911">
    <property type="entry name" value="PRK00685.1"/>
    <property type="match status" value="1"/>
</dbReference>
<dbReference type="InterPro" id="IPR050114">
    <property type="entry name" value="UPF0173_UPF0282_UlaG_hydrolase"/>
</dbReference>
<evidence type="ECO:0000259" key="3">
    <source>
        <dbReference type="SMART" id="SM00849"/>
    </source>
</evidence>
<evidence type="ECO:0000313" key="5">
    <source>
        <dbReference type="EMBL" id="HDX32328.1"/>
    </source>
</evidence>
<comment type="caution">
    <text evidence="6">The sequence shown here is derived from an EMBL/GenBank/DDBJ whole genome shotgun (WGS) entry which is preliminary data.</text>
</comment>
<sequence>MTLTITWYGHATFGINMDGTQIVVDPFLKPNNPVAPITAQELAADFILVTHGHGDHVADLVTLAKRTRAQVVSNYEIATWLGKHGIQNAHGMNTGGGYTFPFGRVKLTIAHHSSVLPDGTYAGNPYGFLINFNDGHDLYIAGDTALTYDMKLIGDLGGVNVAILPIGDNYTMGPDDAVIAAQWVKAKHVIPCHYNTFPVIEVDAQAFAKKLMRETGIDCTVLTVGESVSF</sequence>
<dbReference type="SUPFAM" id="SSF56281">
    <property type="entry name" value="Metallo-hydrolase/oxidoreductase"/>
    <property type="match status" value="1"/>
</dbReference>
<evidence type="ECO:0000256" key="1">
    <source>
        <dbReference type="ARBA" id="ARBA00022801"/>
    </source>
</evidence>
<comment type="similarity">
    <text evidence="2">Belongs to the UPF0173 family.</text>
</comment>
<dbReference type="PANTHER" id="PTHR43546:SF3">
    <property type="entry name" value="UPF0173 METAL-DEPENDENT HYDROLASE MJ1163"/>
    <property type="match status" value="1"/>
</dbReference>
<proteinExistence type="inferred from homology"/>
<evidence type="ECO:0000256" key="2">
    <source>
        <dbReference type="HAMAP-Rule" id="MF_00457"/>
    </source>
</evidence>
<protein>
    <recommendedName>
        <fullName evidence="2">UPF0173 metal-dependent hydrolase ENQ20_05685</fullName>
    </recommendedName>
</protein>
<feature type="domain" description="Metallo-beta-lactamase" evidence="3">
    <location>
        <begin position="9"/>
        <end position="193"/>
    </location>
</feature>
<dbReference type="GO" id="GO:0016787">
    <property type="term" value="F:hydrolase activity"/>
    <property type="evidence" value="ECO:0007669"/>
    <property type="project" value="UniProtKB-UniRule"/>
</dbReference>
<dbReference type="EMBL" id="DSMG01000063">
    <property type="protein sequence ID" value="HDX30970.1"/>
    <property type="molecule type" value="Genomic_DNA"/>
</dbReference>
<evidence type="ECO:0000313" key="6">
    <source>
        <dbReference type="EMBL" id="HDX32506.1"/>
    </source>
</evidence>
<dbReference type="AlphaFoldDB" id="A0A7C1JLF3"/>
<dbReference type="InterPro" id="IPR022877">
    <property type="entry name" value="UPF0173"/>
</dbReference>
<dbReference type="HAMAP" id="MF_00457">
    <property type="entry name" value="UPF0173"/>
    <property type="match status" value="1"/>
</dbReference>